<reference evidence="2 3" key="1">
    <citation type="journal article" date="2019" name="Emerg. Microbes Infect.">
        <title>Comprehensive subspecies identification of 175 nontuberculous mycobacteria species based on 7547 genomic profiles.</title>
        <authorList>
            <person name="Matsumoto Y."/>
            <person name="Kinjo T."/>
            <person name="Motooka D."/>
            <person name="Nabeya D."/>
            <person name="Jung N."/>
            <person name="Uechi K."/>
            <person name="Horii T."/>
            <person name="Iida T."/>
            <person name="Fujita J."/>
            <person name="Nakamura S."/>
        </authorList>
    </citation>
    <scope>NUCLEOTIDE SEQUENCE [LARGE SCALE GENOMIC DNA]</scope>
    <source>
        <strain evidence="2 3">JCM 6391</strain>
    </source>
</reference>
<dbReference type="EMBL" id="AP022562">
    <property type="protein sequence ID" value="BBX15126.1"/>
    <property type="molecule type" value="Genomic_DNA"/>
</dbReference>
<sequence length="53" mass="5924">MDRVWHVVHRPTQSGGADLEHPDTIVTDADRIDDDESEELSLDKARALLVLDA</sequence>
<organism evidence="2 3">
    <name type="scientific">Mycobacterium novum</name>
    <dbReference type="NCBI Taxonomy" id="2492438"/>
    <lineage>
        <taxon>Bacteria</taxon>
        <taxon>Bacillati</taxon>
        <taxon>Actinomycetota</taxon>
        <taxon>Actinomycetes</taxon>
        <taxon>Mycobacteriales</taxon>
        <taxon>Mycobacteriaceae</taxon>
        <taxon>Mycobacterium</taxon>
    </lineage>
</organism>
<evidence type="ECO:0000313" key="2">
    <source>
        <dbReference type="EMBL" id="BBX15126.1"/>
    </source>
</evidence>
<name>A0A7I7JTE0_9MYCO</name>
<accession>A0A7I7JTE0</accession>
<evidence type="ECO:0000256" key="1">
    <source>
        <dbReference type="SAM" id="MobiDB-lite"/>
    </source>
</evidence>
<proteinExistence type="predicted"/>
<feature type="region of interest" description="Disordered" evidence="1">
    <location>
        <begin position="1"/>
        <end position="22"/>
    </location>
</feature>
<dbReference type="AlphaFoldDB" id="A0A7I7JTE0"/>
<dbReference type="Proteomes" id="UP000466997">
    <property type="component" value="Chromosome"/>
</dbReference>
<protein>
    <submittedName>
        <fullName evidence="2">Uncharacterized protein</fullName>
    </submittedName>
</protein>
<dbReference type="KEGG" id="mnm:MNVM_42070"/>
<keyword evidence="3" id="KW-1185">Reference proteome</keyword>
<gene>
    <name evidence="2" type="ORF">MNVM_42070</name>
</gene>
<evidence type="ECO:0000313" key="3">
    <source>
        <dbReference type="Proteomes" id="UP000466997"/>
    </source>
</evidence>